<feature type="region of interest" description="Disordered" evidence="1">
    <location>
        <begin position="294"/>
        <end position="357"/>
    </location>
</feature>
<dbReference type="AlphaFoldDB" id="A0AA88H0K7"/>
<comment type="caution">
    <text evidence="2">The sequence shown here is derived from an EMBL/GenBank/DDBJ whole genome shotgun (WGS) entry which is preliminary data.</text>
</comment>
<reference evidence="2 3" key="1">
    <citation type="journal article" date="2018" name="BMC Genomics">
        <title>The genome of Naegleria lovaniensis, the basis for a comparative approach to unravel pathogenicity factors of the human pathogenic amoeba N. fowleri.</title>
        <authorList>
            <person name="Liechti N."/>
            <person name="Schurch N."/>
            <person name="Bruggmann R."/>
            <person name="Wittwer M."/>
        </authorList>
    </citation>
    <scope>NUCLEOTIDE SEQUENCE [LARGE SCALE GENOMIC DNA]</scope>
    <source>
        <strain evidence="2 3">ATCC 30569</strain>
    </source>
</reference>
<dbReference type="RefSeq" id="XP_044555913.1">
    <property type="nucleotide sequence ID" value="XM_044693349.1"/>
</dbReference>
<keyword evidence="3" id="KW-1185">Reference proteome</keyword>
<feature type="compositionally biased region" description="Acidic residues" evidence="1">
    <location>
        <begin position="328"/>
        <end position="350"/>
    </location>
</feature>
<organism evidence="2 3">
    <name type="scientific">Naegleria lovaniensis</name>
    <name type="common">Amoeba</name>
    <dbReference type="NCBI Taxonomy" id="51637"/>
    <lineage>
        <taxon>Eukaryota</taxon>
        <taxon>Discoba</taxon>
        <taxon>Heterolobosea</taxon>
        <taxon>Tetramitia</taxon>
        <taxon>Eutetramitia</taxon>
        <taxon>Vahlkampfiidae</taxon>
        <taxon>Naegleria</taxon>
    </lineage>
</organism>
<dbReference type="GO" id="GO:1990269">
    <property type="term" value="F:RNA polymerase II C-terminal domain phosphoserine binding"/>
    <property type="evidence" value="ECO:0007669"/>
    <property type="project" value="TreeGrafter"/>
</dbReference>
<feature type="compositionally biased region" description="Basic residues" evidence="1">
    <location>
        <begin position="310"/>
        <end position="324"/>
    </location>
</feature>
<dbReference type="GeneID" id="68096238"/>
<dbReference type="GO" id="GO:0006368">
    <property type="term" value="P:transcription elongation by RNA polymerase II"/>
    <property type="evidence" value="ECO:0007669"/>
    <property type="project" value="InterPro"/>
</dbReference>
<sequence>MSDNTQEEGKDQKATMEEIFGSDFEESEEEEEERQAQEEAQSSSDKENEVVIERRQTRQSELKEKERLEEEQRNLQNQILRSQAELCESLLYNYESHDNDNSKPVLEIEHKPRPTPKHINELYFLRTPVQFNTDEKEYTEDTQLSKNDLYTIRWRRNEETGELESNTRVVQYADGTYQVFVGNEVILQLEAKAFQNWSNLHLFEKANPFCYYGHGIFTHRLNTKATSTQTKGRDIALQISKVNASSKKKKTVLTMKRPESEENKKVMEEALNIKKKQQKKQQQYQQNLTLSNASLEEGAESSSDEEGNVRKIKRNTLRKSSNKRRLYEEEEESADSEESEAEYEESSEEESTSKRRK</sequence>
<feature type="compositionally biased region" description="Acidic residues" evidence="1">
    <location>
        <begin position="23"/>
        <end position="33"/>
    </location>
</feature>
<protein>
    <recommendedName>
        <fullName evidence="4">RNA polymerase-associated protein LEO1</fullName>
    </recommendedName>
</protein>
<dbReference type="Proteomes" id="UP000816034">
    <property type="component" value="Unassembled WGS sequence"/>
</dbReference>
<feature type="compositionally biased region" description="Basic and acidic residues" evidence="1">
    <location>
        <begin position="44"/>
        <end position="69"/>
    </location>
</feature>
<evidence type="ECO:0000313" key="2">
    <source>
        <dbReference type="EMBL" id="KAG2394019.1"/>
    </source>
</evidence>
<dbReference type="Pfam" id="PF04004">
    <property type="entry name" value="Leo1"/>
    <property type="match status" value="1"/>
</dbReference>
<accession>A0AA88H0K7</accession>
<evidence type="ECO:0000256" key="1">
    <source>
        <dbReference type="SAM" id="MobiDB-lite"/>
    </source>
</evidence>
<feature type="compositionally biased region" description="Acidic residues" evidence="1">
    <location>
        <begin position="297"/>
        <end position="306"/>
    </location>
</feature>
<dbReference type="GO" id="GO:0032968">
    <property type="term" value="P:positive regulation of transcription elongation by RNA polymerase II"/>
    <property type="evidence" value="ECO:0007669"/>
    <property type="project" value="TreeGrafter"/>
</dbReference>
<dbReference type="EMBL" id="PYSW02000001">
    <property type="protein sequence ID" value="KAG2394019.1"/>
    <property type="molecule type" value="Genomic_DNA"/>
</dbReference>
<dbReference type="InterPro" id="IPR007149">
    <property type="entry name" value="Leo1"/>
</dbReference>
<gene>
    <name evidence="2" type="ORF">C9374_003783</name>
</gene>
<evidence type="ECO:0000313" key="3">
    <source>
        <dbReference type="Proteomes" id="UP000816034"/>
    </source>
</evidence>
<evidence type="ECO:0008006" key="4">
    <source>
        <dbReference type="Google" id="ProtNLM"/>
    </source>
</evidence>
<feature type="region of interest" description="Disordered" evidence="1">
    <location>
        <begin position="1"/>
        <end position="69"/>
    </location>
</feature>
<proteinExistence type="predicted"/>
<feature type="compositionally biased region" description="Basic and acidic residues" evidence="1">
    <location>
        <begin position="7"/>
        <end position="16"/>
    </location>
</feature>
<name>A0AA88H0K7_NAELO</name>
<dbReference type="GO" id="GO:0016593">
    <property type="term" value="C:Cdc73/Paf1 complex"/>
    <property type="evidence" value="ECO:0007669"/>
    <property type="project" value="InterPro"/>
</dbReference>
<dbReference type="PANTHER" id="PTHR23146">
    <property type="entry name" value="LEO1 PROTEIN"/>
    <property type="match status" value="1"/>
</dbReference>
<dbReference type="PANTHER" id="PTHR23146:SF0">
    <property type="entry name" value="RNA POLYMERASE-ASSOCIATED PROTEIN LEO1"/>
    <property type="match status" value="1"/>
</dbReference>